<evidence type="ECO:0000259" key="2">
    <source>
        <dbReference type="Pfam" id="PF05618"/>
    </source>
</evidence>
<dbReference type="AlphaFoldDB" id="A0AB35C025"/>
<evidence type="ECO:0000256" key="1">
    <source>
        <dbReference type="SAM" id="SignalP"/>
    </source>
</evidence>
<dbReference type="RefSeq" id="WP_008316735.1">
    <property type="nucleotide sequence ID" value="NZ_JAGIBR010000011.1"/>
</dbReference>
<dbReference type="Proteomes" id="UP000680020">
    <property type="component" value="Unassembled WGS sequence"/>
</dbReference>
<evidence type="ECO:0000313" key="3">
    <source>
        <dbReference type="EMBL" id="MBS7825369.1"/>
    </source>
</evidence>
<organism evidence="3 4">
    <name type="scientific">Wohlfahrtiimonas chitiniclastica</name>
    <dbReference type="NCBI Taxonomy" id="400946"/>
    <lineage>
        <taxon>Bacteria</taxon>
        <taxon>Pseudomonadati</taxon>
        <taxon>Pseudomonadota</taxon>
        <taxon>Gammaproteobacteria</taxon>
        <taxon>Cardiobacteriales</taxon>
        <taxon>Ignatzschineriaceae</taxon>
        <taxon>Wohlfahrtiimonas</taxon>
    </lineage>
</organism>
<dbReference type="GO" id="GO:0008233">
    <property type="term" value="F:peptidase activity"/>
    <property type="evidence" value="ECO:0007669"/>
    <property type="project" value="UniProtKB-KW"/>
</dbReference>
<comment type="caution">
    <text evidence="3">The sequence shown here is derived from an EMBL/GenBank/DDBJ whole genome shotgun (WGS) entry which is preliminary data.</text>
</comment>
<dbReference type="PANTHER" id="PTHR38037">
    <property type="entry name" value="ZN_PROTEASE DOMAIN-CONTAINING PROTEIN"/>
    <property type="match status" value="1"/>
</dbReference>
<keyword evidence="3" id="KW-0378">Hydrolase</keyword>
<dbReference type="SUPFAM" id="SSF50630">
    <property type="entry name" value="Acid proteases"/>
    <property type="match status" value="1"/>
</dbReference>
<reference evidence="3" key="1">
    <citation type="submission" date="2021-03" db="EMBL/GenBank/DDBJ databases">
        <title>Identification and antibiotic profiling of Wohlfahrtiimonas chitiniclastica, an underestimated human pathogen.</title>
        <authorList>
            <person name="Kopf A."/>
            <person name="Bunk B."/>
            <person name="Coldewey S."/>
            <person name="Gunzer F."/>
            <person name="Riedel T."/>
            <person name="Schroettner P."/>
        </authorList>
    </citation>
    <scope>NUCLEOTIDE SEQUENCE</scope>
    <source>
        <strain evidence="3">DSM 100917</strain>
    </source>
</reference>
<feature type="signal peptide" evidence="1">
    <location>
        <begin position="1"/>
        <end position="20"/>
    </location>
</feature>
<protein>
    <submittedName>
        <fullName evidence="3">ATP-dependent zinc protease</fullName>
    </submittedName>
</protein>
<accession>A0AB35C025</accession>
<sequence length="185" mass="21268">MKTISKFLLLFPLFFAPVLAEEKSDQPTESTPVQKPEVVKHVYGHDEQVVLPQLNNIQLHAKLDTGAKTASLSAKEIKIFTKNKEKWVRFQLEKNNKTYEFPIKRMSRIKNREGERMHEGVPTSSERPVIELEICLGNQRKKMEVNLQDRSRFQYPILIGKVGLIKLKAVVDPALSETTQPNCQQ</sequence>
<name>A0AB35C025_9GAMM</name>
<dbReference type="EMBL" id="JAGIBU010000011">
    <property type="protein sequence ID" value="MBS7825369.1"/>
    <property type="molecule type" value="Genomic_DNA"/>
</dbReference>
<keyword evidence="3" id="KW-0645">Protease</keyword>
<feature type="domain" description="Retropepsin-like aspartic endopeptidase" evidence="2">
    <location>
        <begin position="42"/>
        <end position="179"/>
    </location>
</feature>
<dbReference type="Pfam" id="PF05618">
    <property type="entry name" value="Zn_protease"/>
    <property type="match status" value="1"/>
</dbReference>
<evidence type="ECO:0000313" key="4">
    <source>
        <dbReference type="Proteomes" id="UP000680020"/>
    </source>
</evidence>
<dbReference type="GeneID" id="58264172"/>
<keyword evidence="1" id="KW-0732">Signal</keyword>
<feature type="chain" id="PRO_5044204751" evidence="1">
    <location>
        <begin position="21"/>
        <end position="185"/>
    </location>
</feature>
<dbReference type="InterPro" id="IPR021109">
    <property type="entry name" value="Peptidase_aspartic_dom_sf"/>
</dbReference>
<dbReference type="GO" id="GO:0006508">
    <property type="term" value="P:proteolysis"/>
    <property type="evidence" value="ECO:0007669"/>
    <property type="project" value="UniProtKB-KW"/>
</dbReference>
<dbReference type="Gene3D" id="2.40.70.10">
    <property type="entry name" value="Acid Proteases"/>
    <property type="match status" value="1"/>
</dbReference>
<dbReference type="PANTHER" id="PTHR38037:SF2">
    <property type="entry name" value="ATP-DEPENDENT ZINC PROTEASE DOMAIN-CONTAINING PROTEIN-RELATED"/>
    <property type="match status" value="1"/>
</dbReference>
<dbReference type="InterPro" id="IPR008503">
    <property type="entry name" value="Asp_endopeptidase"/>
</dbReference>
<proteinExistence type="predicted"/>
<gene>
    <name evidence="3" type="ORF">J7561_09160</name>
</gene>